<dbReference type="Proteomes" id="UP000030693">
    <property type="component" value="Unassembled WGS sequence"/>
</dbReference>
<dbReference type="Pfam" id="PF25880">
    <property type="entry name" value="WHD_CHMP7_1st"/>
    <property type="match status" value="1"/>
</dbReference>
<dbReference type="GeneID" id="20527072"/>
<proteinExistence type="predicted"/>
<feature type="region of interest" description="Disordered" evidence="1">
    <location>
        <begin position="153"/>
        <end position="178"/>
    </location>
</feature>
<evidence type="ECO:0000256" key="1">
    <source>
        <dbReference type="SAM" id="MobiDB-lite"/>
    </source>
</evidence>
<keyword evidence="3" id="KW-1185">Reference proteome</keyword>
<dbReference type="EMBL" id="KB932203">
    <property type="protein sequence ID" value="KCV71400.1"/>
    <property type="molecule type" value="Genomic_DNA"/>
</dbReference>
<feature type="compositionally biased region" description="Basic residues" evidence="1">
    <location>
        <begin position="726"/>
        <end position="736"/>
    </location>
</feature>
<evidence type="ECO:0000313" key="3">
    <source>
        <dbReference type="Proteomes" id="UP000030693"/>
    </source>
</evidence>
<organism evidence="2">
    <name type="scientific">Fonticula alba</name>
    <name type="common">Slime mold</name>
    <dbReference type="NCBI Taxonomy" id="691883"/>
    <lineage>
        <taxon>Eukaryota</taxon>
        <taxon>Rotosphaerida</taxon>
        <taxon>Fonticulaceae</taxon>
        <taxon>Fonticula</taxon>
    </lineage>
</organism>
<protein>
    <submittedName>
        <fullName evidence="2">Uncharacterized protein</fullName>
    </submittedName>
</protein>
<sequence length="736" mass="77193">MPDDLGGPASRTPAREPRITALQLLKEVYPRDVTDRERLRGLYSKFPADRSINPTGWDSRLAFWRGAIQHLALAGVFSEAPPADGLLRPAVPPTKSTPAPGRRAAFWRAVSLTRPDLLQAGFEGALGEDAQAACAQVATELLARSDADLDPGLWPSAVAPGEPEATGPGGVASAHAPGPGGLSAAGGLWLPPPSLGSRLLVPGAPDSLAAYFLDAGARPLGMAVVLDELVAEGSLIPPEYLLQVAQASSDFLLRDADHHHKHAKGGGSSPLLQWPGALLARLLGHQSSPIGAHDAVKAAAGRAAAGRTTGHKAPVRSMLVSRSAARALGHAICQAHWYAYHVGQGDMAAARAVLSRSQAGRPAFGIDPSQLPAALAADGHTMTARLAYCRYARALGCVGRRLDFDLGLLQLAWDGLVTLELAAATTRNTPTTTAVVVTFLASPDAPDAGPVLHQPTAETRERLRHQSSQTAAAILEDLDAGLTLRASVHEALATCFEQEARRALAGPGSRARQLQPARMALRQRQAALSRAEACRSLGLNVLNSRQQLLGAVDLGSSFAALRDSSAVLRSVLGPGGADRALSAADDLVDQLQDLSLRGEEAAQSLALPGDAWPDDELAADLEAELAALLESEEEEDFFDALEGPMPTSTRAPAGGPVRTPSPPAKVLARRPCNNGRSSLNIINNNGSSLNIINNNGSSRSSNSRSNNNNNQHRRGPGLNKLASEHSHRRHGPHLHL</sequence>
<evidence type="ECO:0000313" key="2">
    <source>
        <dbReference type="EMBL" id="KCV71400.1"/>
    </source>
</evidence>
<feature type="compositionally biased region" description="Low complexity" evidence="1">
    <location>
        <begin position="157"/>
        <end position="177"/>
    </location>
</feature>
<accession>A0A058ZAJ4</accession>
<feature type="compositionally biased region" description="Low complexity" evidence="1">
    <location>
        <begin position="673"/>
        <end position="710"/>
    </location>
</feature>
<reference evidence="2" key="1">
    <citation type="submission" date="2013-04" db="EMBL/GenBank/DDBJ databases">
        <title>The Genome Sequence of Fonticula alba ATCC 38817.</title>
        <authorList>
            <consortium name="The Broad Institute Genomics Platform"/>
            <person name="Russ C."/>
            <person name="Cuomo C."/>
            <person name="Burger G."/>
            <person name="Gray M.W."/>
            <person name="Holland P.W.H."/>
            <person name="King N."/>
            <person name="Lang F.B.F."/>
            <person name="Roger A.J."/>
            <person name="Ruiz-Trillo I."/>
            <person name="Brown M."/>
            <person name="Walker B."/>
            <person name="Young S."/>
            <person name="Zeng Q."/>
            <person name="Gargeya S."/>
            <person name="Fitzgerald M."/>
            <person name="Haas B."/>
            <person name="Abouelleil A."/>
            <person name="Allen A.W."/>
            <person name="Alvarado L."/>
            <person name="Arachchi H.M."/>
            <person name="Berlin A.M."/>
            <person name="Chapman S.B."/>
            <person name="Gainer-Dewar J."/>
            <person name="Goldberg J."/>
            <person name="Griggs A."/>
            <person name="Gujja S."/>
            <person name="Hansen M."/>
            <person name="Howarth C."/>
            <person name="Imamovic A."/>
            <person name="Ireland A."/>
            <person name="Larimer J."/>
            <person name="McCowan C."/>
            <person name="Murphy C."/>
            <person name="Pearson M."/>
            <person name="Poon T.W."/>
            <person name="Priest M."/>
            <person name="Roberts A."/>
            <person name="Saif S."/>
            <person name="Shea T."/>
            <person name="Sisk P."/>
            <person name="Sykes S."/>
            <person name="Wortman J."/>
            <person name="Nusbaum C."/>
            <person name="Birren B."/>
        </authorList>
    </citation>
    <scope>NUCLEOTIDE SEQUENCE [LARGE SCALE GENOMIC DNA]</scope>
    <source>
        <strain evidence="2">ATCC 38817</strain>
    </source>
</reference>
<name>A0A058ZAJ4_FONAL</name>
<feature type="region of interest" description="Disordered" evidence="1">
    <location>
        <begin position="641"/>
        <end position="736"/>
    </location>
</feature>
<dbReference type="AlphaFoldDB" id="A0A058ZAJ4"/>
<dbReference type="RefSeq" id="XP_009494523.1">
    <property type="nucleotide sequence ID" value="XM_009496248.1"/>
</dbReference>
<gene>
    <name evidence="2" type="ORF">H696_02347</name>
</gene>